<accession>A0A7J6W2K6</accession>
<proteinExistence type="predicted"/>
<dbReference type="Proteomes" id="UP000554482">
    <property type="component" value="Unassembled WGS sequence"/>
</dbReference>
<comment type="caution">
    <text evidence="1">The sequence shown here is derived from an EMBL/GenBank/DDBJ whole genome shotgun (WGS) entry which is preliminary data.</text>
</comment>
<name>A0A7J6W2K6_THATH</name>
<organism evidence="1 2">
    <name type="scientific">Thalictrum thalictroides</name>
    <name type="common">Rue-anemone</name>
    <name type="synonym">Anemone thalictroides</name>
    <dbReference type="NCBI Taxonomy" id="46969"/>
    <lineage>
        <taxon>Eukaryota</taxon>
        <taxon>Viridiplantae</taxon>
        <taxon>Streptophyta</taxon>
        <taxon>Embryophyta</taxon>
        <taxon>Tracheophyta</taxon>
        <taxon>Spermatophyta</taxon>
        <taxon>Magnoliopsida</taxon>
        <taxon>Ranunculales</taxon>
        <taxon>Ranunculaceae</taxon>
        <taxon>Thalictroideae</taxon>
        <taxon>Thalictrum</taxon>
    </lineage>
</organism>
<reference evidence="1 2" key="1">
    <citation type="submission" date="2020-06" db="EMBL/GenBank/DDBJ databases">
        <title>Transcriptomic and genomic resources for Thalictrum thalictroides and T. hernandezii: Facilitating candidate gene discovery in an emerging model plant lineage.</title>
        <authorList>
            <person name="Arias T."/>
            <person name="Riano-Pachon D.M."/>
            <person name="Di Stilio V.S."/>
        </authorList>
    </citation>
    <scope>NUCLEOTIDE SEQUENCE [LARGE SCALE GENOMIC DNA]</scope>
    <source>
        <strain evidence="2">cv. WT478/WT964</strain>
        <tissue evidence="1">Leaves</tissue>
    </source>
</reference>
<sequence>MDYITMGILLYTKLGTLQNSNRTRLKFRLKAGKFLNFDQLYQFVISEVQLLTLDWRQLCGTGIALYKQ</sequence>
<protein>
    <submittedName>
        <fullName evidence="1">Uncharacterized protein</fullName>
    </submittedName>
</protein>
<gene>
    <name evidence="1" type="ORF">FRX31_019672</name>
</gene>
<evidence type="ECO:0000313" key="2">
    <source>
        <dbReference type="Proteomes" id="UP000554482"/>
    </source>
</evidence>
<dbReference type="AlphaFoldDB" id="A0A7J6W2K6"/>
<evidence type="ECO:0000313" key="1">
    <source>
        <dbReference type="EMBL" id="KAF5190740.1"/>
    </source>
</evidence>
<dbReference type="EMBL" id="JABWDY010023681">
    <property type="protein sequence ID" value="KAF5190740.1"/>
    <property type="molecule type" value="Genomic_DNA"/>
</dbReference>
<keyword evidence="2" id="KW-1185">Reference proteome</keyword>